<dbReference type="Proteomes" id="UP000092462">
    <property type="component" value="Unassembled WGS sequence"/>
</dbReference>
<name>A0A1B0DDF1_PHLPP</name>
<dbReference type="EnsemblMetazoa" id="PPAI005922-RA">
    <property type="protein sequence ID" value="PPAI005922-PA"/>
    <property type="gene ID" value="PPAI005922"/>
</dbReference>
<dbReference type="PROSITE" id="PS01031">
    <property type="entry name" value="SHSP"/>
    <property type="match status" value="1"/>
</dbReference>
<dbReference type="GO" id="GO:0009408">
    <property type="term" value="P:response to heat"/>
    <property type="evidence" value="ECO:0007669"/>
    <property type="project" value="TreeGrafter"/>
</dbReference>
<dbReference type="CDD" id="cd06526">
    <property type="entry name" value="metazoan_ACD"/>
    <property type="match status" value="1"/>
</dbReference>
<sequence length="204" mass="23417">MAFAQIVTDIANELQRAEPEIRHLITELSWPQHAQHGHHGHHRRNHGCRRKCSKRDFFCQENSCPQKSSSTDYKASLDVKNYSSDEISVKVVDNFVVVEGKQPEKEDDFGTISRNFVRRYRIPEEFNIEEASSSLSQDGILSIKVPLKVTQSKERVIPIQRTGKLYQDDTQPLIAKETPETKSDSPEKTKDDSSDFEMVKDNLD</sequence>
<dbReference type="GO" id="GO:0051082">
    <property type="term" value="F:unfolded protein binding"/>
    <property type="evidence" value="ECO:0007669"/>
    <property type="project" value="TreeGrafter"/>
</dbReference>
<accession>A0A1B0DDF1</accession>
<dbReference type="EMBL" id="AJVK01031903">
    <property type="status" value="NOT_ANNOTATED_CDS"/>
    <property type="molecule type" value="Genomic_DNA"/>
</dbReference>
<dbReference type="InterPro" id="IPR001436">
    <property type="entry name" value="Alpha-crystallin/sHSP_animal"/>
</dbReference>
<feature type="region of interest" description="Disordered" evidence="3">
    <location>
        <begin position="159"/>
        <end position="204"/>
    </location>
</feature>
<dbReference type="GO" id="GO:0042026">
    <property type="term" value="P:protein refolding"/>
    <property type="evidence" value="ECO:0007669"/>
    <property type="project" value="TreeGrafter"/>
</dbReference>
<dbReference type="AlphaFoldDB" id="A0A1B0DDF1"/>
<dbReference type="VEuPathDB" id="VectorBase:PPAI005922"/>
<feature type="compositionally biased region" description="Basic and acidic residues" evidence="3">
    <location>
        <begin position="177"/>
        <end position="204"/>
    </location>
</feature>
<dbReference type="VEuPathDB" id="VectorBase:PPAPM1_011520"/>
<proteinExistence type="inferred from homology"/>
<evidence type="ECO:0000256" key="2">
    <source>
        <dbReference type="RuleBase" id="RU003616"/>
    </source>
</evidence>
<dbReference type="GO" id="GO:0005634">
    <property type="term" value="C:nucleus"/>
    <property type="evidence" value="ECO:0007669"/>
    <property type="project" value="TreeGrafter"/>
</dbReference>
<dbReference type="SUPFAM" id="SSF49764">
    <property type="entry name" value="HSP20-like chaperones"/>
    <property type="match status" value="1"/>
</dbReference>
<evidence type="ECO:0000313" key="5">
    <source>
        <dbReference type="Proteomes" id="UP000092462"/>
    </source>
</evidence>
<dbReference type="GO" id="GO:0005737">
    <property type="term" value="C:cytoplasm"/>
    <property type="evidence" value="ECO:0007669"/>
    <property type="project" value="TreeGrafter"/>
</dbReference>
<evidence type="ECO:0000256" key="1">
    <source>
        <dbReference type="PROSITE-ProRule" id="PRU00285"/>
    </source>
</evidence>
<dbReference type="PANTHER" id="PTHR45640:SF26">
    <property type="entry name" value="RE23625P"/>
    <property type="match status" value="1"/>
</dbReference>
<evidence type="ECO:0000256" key="3">
    <source>
        <dbReference type="SAM" id="MobiDB-lite"/>
    </source>
</evidence>
<dbReference type="PANTHER" id="PTHR45640">
    <property type="entry name" value="HEAT SHOCK PROTEIN HSP-12.2-RELATED"/>
    <property type="match status" value="1"/>
</dbReference>
<comment type="similarity">
    <text evidence="1 2">Belongs to the small heat shock protein (HSP20) family.</text>
</comment>
<keyword evidence="5" id="KW-1185">Reference proteome</keyword>
<organism evidence="4 5">
    <name type="scientific">Phlebotomus papatasi</name>
    <name type="common">Sandfly</name>
    <dbReference type="NCBI Taxonomy" id="29031"/>
    <lineage>
        <taxon>Eukaryota</taxon>
        <taxon>Metazoa</taxon>
        <taxon>Ecdysozoa</taxon>
        <taxon>Arthropoda</taxon>
        <taxon>Hexapoda</taxon>
        <taxon>Insecta</taxon>
        <taxon>Pterygota</taxon>
        <taxon>Neoptera</taxon>
        <taxon>Endopterygota</taxon>
        <taxon>Diptera</taxon>
        <taxon>Nematocera</taxon>
        <taxon>Psychodoidea</taxon>
        <taxon>Psychodidae</taxon>
        <taxon>Phlebotomus</taxon>
        <taxon>Phlebotomus</taxon>
    </lineage>
</organism>
<dbReference type="InterPro" id="IPR008978">
    <property type="entry name" value="HSP20-like_chaperone"/>
</dbReference>
<reference evidence="4" key="1">
    <citation type="submission" date="2022-08" db="UniProtKB">
        <authorList>
            <consortium name="EnsemblMetazoa"/>
        </authorList>
    </citation>
    <scope>IDENTIFICATION</scope>
    <source>
        <strain evidence="4">Israel</strain>
    </source>
</reference>
<evidence type="ECO:0000313" key="4">
    <source>
        <dbReference type="EnsemblMetazoa" id="PPAI005922-PA"/>
    </source>
</evidence>
<dbReference type="Pfam" id="PF00011">
    <property type="entry name" value="HSP20"/>
    <property type="match status" value="1"/>
</dbReference>
<protein>
    <submittedName>
        <fullName evidence="4">Uncharacterized protein</fullName>
    </submittedName>
</protein>
<dbReference type="InterPro" id="IPR002068">
    <property type="entry name" value="A-crystallin/Hsp20_dom"/>
</dbReference>
<dbReference type="Gene3D" id="2.60.40.790">
    <property type="match status" value="1"/>
</dbReference>
<dbReference type="PRINTS" id="PR00299">
    <property type="entry name" value="ACRYSTALLIN"/>
</dbReference>